<comment type="caution">
    <text evidence="1">The sequence shown here is derived from an EMBL/GenBank/DDBJ whole genome shotgun (WGS) entry which is preliminary data.</text>
</comment>
<keyword evidence="2" id="KW-1185">Reference proteome</keyword>
<dbReference type="Gene3D" id="2.40.50.230">
    <property type="entry name" value="Gp5 N-terminal domain"/>
    <property type="match status" value="1"/>
</dbReference>
<organism evidence="1 2">
    <name type="scientific">Limosilactobacillus rudii</name>
    <dbReference type="NCBI Taxonomy" id="2759755"/>
    <lineage>
        <taxon>Bacteria</taxon>
        <taxon>Bacillati</taxon>
        <taxon>Bacillota</taxon>
        <taxon>Bacilli</taxon>
        <taxon>Lactobacillales</taxon>
        <taxon>Lactobacillaceae</taxon>
        <taxon>Limosilactobacillus</taxon>
    </lineage>
</organism>
<evidence type="ECO:0000313" key="2">
    <source>
        <dbReference type="Proteomes" id="UP000517106"/>
    </source>
</evidence>
<protein>
    <submittedName>
        <fullName evidence="1">ABC transporter substrate-binding protein</fullName>
    </submittedName>
</protein>
<accession>A0A7W3YM71</accession>
<reference evidence="1 2" key="1">
    <citation type="submission" date="2020-07" db="EMBL/GenBank/DDBJ databases">
        <title>Description of Limosilactobacillus balticus sp. nov., Limosilactobacillus agrestis sp. nov., Limosilactobacillus albertensis sp. nov., Limosilactobacillus rudii sp. nov., Limosilactobacillus fastidiosus sp. nov., five novel Limosilactobacillus species isolated from the vertebrate gastrointestinal tract, and proposal of 6 subspecies of Limosilactobacillus reuteri adapted to the gastrointestinal tract of specific vertebrate hosts.</title>
        <authorList>
            <person name="Li F."/>
            <person name="Cheng C."/>
            <person name="Zheng J."/>
            <person name="Quevedo R.M."/>
            <person name="Li J."/>
            <person name="Roos S."/>
            <person name="Gaenzle M.G."/>
            <person name="Walter J."/>
        </authorList>
    </citation>
    <scope>NUCLEOTIDE SEQUENCE [LARGE SCALE GENOMIC DNA]</scope>
    <source>
        <strain evidence="1 2">STM2_1</strain>
    </source>
</reference>
<dbReference type="RefSeq" id="WP_182595899.1">
    <property type="nucleotide sequence ID" value="NZ_JACIVA010000042.1"/>
</dbReference>
<evidence type="ECO:0000313" key="1">
    <source>
        <dbReference type="EMBL" id="MBB1097154.1"/>
    </source>
</evidence>
<dbReference type="AlphaFoldDB" id="A0A7W3YM71"/>
<dbReference type="Proteomes" id="UP000517106">
    <property type="component" value="Unassembled WGS sequence"/>
</dbReference>
<name>A0A7W3YM71_9LACO</name>
<gene>
    <name evidence="1" type="ORF">H5S09_04245</name>
</gene>
<dbReference type="EMBL" id="JACIVA010000042">
    <property type="protein sequence ID" value="MBB1097154.1"/>
    <property type="molecule type" value="Genomic_DNA"/>
</dbReference>
<dbReference type="InterPro" id="IPR037026">
    <property type="entry name" value="Vgr_OB-fold_dom_sf"/>
</dbReference>
<sequence length="121" mass="13620">MVRQRDQDIRFLKTLINNINANLHVAQLARVYKLTDDHSRADVQPLALDASGKKRAPLINVPVGMVAQGYISEGSVVLVMFLDRSMENWSKADNQEFSLANKRMHDVNDAVICEVMWSAGH</sequence>
<proteinExistence type="predicted"/>